<name>A0ABV0K5F3_9CYAN</name>
<proteinExistence type="predicted"/>
<protein>
    <submittedName>
        <fullName evidence="1">Uncharacterized protein</fullName>
    </submittedName>
</protein>
<sequence length="45" mass="5106">MTQDRNNQGFGATLDQDARPAVEFDQWARAVRQQMVAALKRRGNS</sequence>
<gene>
    <name evidence="1" type="ORF">NC992_14010</name>
</gene>
<dbReference type="Proteomes" id="UP001482513">
    <property type="component" value="Unassembled WGS sequence"/>
</dbReference>
<comment type="caution">
    <text evidence="1">The sequence shown here is derived from an EMBL/GenBank/DDBJ whole genome shotgun (WGS) entry which is preliminary data.</text>
</comment>
<dbReference type="RefSeq" id="WP_190519110.1">
    <property type="nucleotide sequence ID" value="NZ_JAMPKX010000006.1"/>
</dbReference>
<keyword evidence="2" id="KW-1185">Reference proteome</keyword>
<reference evidence="1 2" key="1">
    <citation type="submission" date="2022-04" db="EMBL/GenBank/DDBJ databases">
        <title>Positive selection, recombination, and allopatry shape intraspecific diversity of widespread and dominant cyanobacteria.</title>
        <authorList>
            <person name="Wei J."/>
            <person name="Shu W."/>
            <person name="Hu C."/>
        </authorList>
    </citation>
    <scope>NUCLEOTIDE SEQUENCE [LARGE SCALE GENOMIC DNA]</scope>
    <source>
        <strain evidence="1 2">DQ-A4</strain>
    </source>
</reference>
<organism evidence="1 2">
    <name type="scientific">Leptolyngbya subtilissima DQ-A4</name>
    <dbReference type="NCBI Taxonomy" id="2933933"/>
    <lineage>
        <taxon>Bacteria</taxon>
        <taxon>Bacillati</taxon>
        <taxon>Cyanobacteriota</taxon>
        <taxon>Cyanophyceae</taxon>
        <taxon>Leptolyngbyales</taxon>
        <taxon>Leptolyngbyaceae</taxon>
        <taxon>Leptolyngbya group</taxon>
        <taxon>Leptolyngbya</taxon>
    </lineage>
</organism>
<dbReference type="EMBL" id="JAMPKX010000006">
    <property type="protein sequence ID" value="MEP0947995.1"/>
    <property type="molecule type" value="Genomic_DNA"/>
</dbReference>
<evidence type="ECO:0000313" key="1">
    <source>
        <dbReference type="EMBL" id="MEP0947995.1"/>
    </source>
</evidence>
<accession>A0ABV0K5F3</accession>
<evidence type="ECO:0000313" key="2">
    <source>
        <dbReference type="Proteomes" id="UP001482513"/>
    </source>
</evidence>